<keyword evidence="1" id="KW-0812">Transmembrane</keyword>
<gene>
    <name evidence="2" type="ORF">GCM10008170_15810</name>
    <name evidence="3" type="ORF">JOD31_000481</name>
</gene>
<dbReference type="Proteomes" id="UP001143400">
    <property type="component" value="Unassembled WGS sequence"/>
</dbReference>
<dbReference type="AlphaFoldDB" id="A0A9W6IS72"/>
<organism evidence="2 5">
    <name type="scientific">Methylopila capsulata</name>
    <dbReference type="NCBI Taxonomy" id="61654"/>
    <lineage>
        <taxon>Bacteria</taxon>
        <taxon>Pseudomonadati</taxon>
        <taxon>Pseudomonadota</taxon>
        <taxon>Alphaproteobacteria</taxon>
        <taxon>Hyphomicrobiales</taxon>
        <taxon>Methylopilaceae</taxon>
        <taxon>Methylopila</taxon>
    </lineage>
</organism>
<dbReference type="EMBL" id="JAFBCY010000001">
    <property type="protein sequence ID" value="MBM7850269.1"/>
    <property type="molecule type" value="Genomic_DNA"/>
</dbReference>
<protein>
    <submittedName>
        <fullName evidence="2">Uncharacterized protein</fullName>
    </submittedName>
</protein>
<proteinExistence type="predicted"/>
<keyword evidence="1" id="KW-0472">Membrane</keyword>
<keyword evidence="1" id="KW-1133">Transmembrane helix</keyword>
<reference evidence="3 4" key="2">
    <citation type="submission" date="2021-01" db="EMBL/GenBank/DDBJ databases">
        <title>Genomic Encyclopedia of Type Strains, Phase IV (KMG-IV): sequencing the most valuable type-strain genomes for metagenomic binning, comparative biology and taxonomic classification.</title>
        <authorList>
            <person name="Goeker M."/>
        </authorList>
    </citation>
    <scope>NUCLEOTIDE SEQUENCE [LARGE SCALE GENOMIC DNA]</scope>
    <source>
        <strain evidence="3 4">DSM 6130</strain>
    </source>
</reference>
<reference evidence="2" key="3">
    <citation type="submission" date="2023-01" db="EMBL/GenBank/DDBJ databases">
        <authorList>
            <person name="Sun Q."/>
            <person name="Evtushenko L."/>
        </authorList>
    </citation>
    <scope>NUCLEOTIDE SEQUENCE</scope>
    <source>
        <strain evidence="2">VKM B-1606</strain>
    </source>
</reference>
<evidence type="ECO:0000313" key="3">
    <source>
        <dbReference type="EMBL" id="MBM7850269.1"/>
    </source>
</evidence>
<feature type="transmembrane region" description="Helical" evidence="1">
    <location>
        <begin position="9"/>
        <end position="31"/>
    </location>
</feature>
<comment type="caution">
    <text evidence="2">The sequence shown here is derived from an EMBL/GenBank/DDBJ whole genome shotgun (WGS) entry which is preliminary data.</text>
</comment>
<sequence>MRDRSIGEILVVAILATIMVFVIADLAGGFGDFPNERWASAVALVCIAVWIGPGALARWRGNASGAVRAVALWLAIAVVIALAYVYGHGFLADMGVRV</sequence>
<feature type="transmembrane region" description="Helical" evidence="1">
    <location>
        <begin position="37"/>
        <end position="57"/>
    </location>
</feature>
<evidence type="ECO:0000313" key="4">
    <source>
        <dbReference type="Proteomes" id="UP000758856"/>
    </source>
</evidence>
<dbReference type="RefSeq" id="WP_204948717.1">
    <property type="nucleotide sequence ID" value="NZ_BSFF01000002.1"/>
</dbReference>
<dbReference type="EMBL" id="BSFF01000002">
    <property type="protein sequence ID" value="GLK55562.1"/>
    <property type="molecule type" value="Genomic_DNA"/>
</dbReference>
<evidence type="ECO:0000256" key="1">
    <source>
        <dbReference type="SAM" id="Phobius"/>
    </source>
</evidence>
<reference evidence="2" key="1">
    <citation type="journal article" date="2014" name="Int. J. Syst. Evol. Microbiol.">
        <title>Complete genome sequence of Corynebacterium casei LMG S-19264T (=DSM 44701T), isolated from a smear-ripened cheese.</title>
        <authorList>
            <consortium name="US DOE Joint Genome Institute (JGI-PGF)"/>
            <person name="Walter F."/>
            <person name="Albersmeier A."/>
            <person name="Kalinowski J."/>
            <person name="Ruckert C."/>
        </authorList>
    </citation>
    <scope>NUCLEOTIDE SEQUENCE</scope>
    <source>
        <strain evidence="2">VKM B-1606</strain>
    </source>
</reference>
<accession>A0A9W6IS72</accession>
<dbReference type="Proteomes" id="UP000758856">
    <property type="component" value="Unassembled WGS sequence"/>
</dbReference>
<evidence type="ECO:0000313" key="5">
    <source>
        <dbReference type="Proteomes" id="UP001143400"/>
    </source>
</evidence>
<name>A0A9W6IS72_9HYPH</name>
<keyword evidence="4" id="KW-1185">Reference proteome</keyword>
<evidence type="ECO:0000313" key="2">
    <source>
        <dbReference type="EMBL" id="GLK55562.1"/>
    </source>
</evidence>
<feature type="transmembrane region" description="Helical" evidence="1">
    <location>
        <begin position="69"/>
        <end position="87"/>
    </location>
</feature>